<dbReference type="AlphaFoldDB" id="Q11CH5"/>
<dbReference type="SMART" id="SM00849">
    <property type="entry name" value="Lactamase_B"/>
    <property type="match status" value="1"/>
</dbReference>
<accession>Q11CH5</accession>
<dbReference type="InterPro" id="IPR036866">
    <property type="entry name" value="RibonucZ/Hydroxyglut_hydro"/>
</dbReference>
<dbReference type="InterPro" id="IPR001279">
    <property type="entry name" value="Metallo-B-lactamas"/>
</dbReference>
<dbReference type="CDD" id="cd07721">
    <property type="entry name" value="yflN-like_MBL-fold"/>
    <property type="match status" value="1"/>
</dbReference>
<dbReference type="OrthoDB" id="2971563at2"/>
<dbReference type="InterPro" id="IPR050855">
    <property type="entry name" value="NDM-1-like"/>
</dbReference>
<evidence type="ECO:0000313" key="2">
    <source>
        <dbReference type="EMBL" id="ABG64900.1"/>
    </source>
</evidence>
<dbReference type="PANTHER" id="PTHR42951">
    <property type="entry name" value="METALLO-BETA-LACTAMASE DOMAIN-CONTAINING"/>
    <property type="match status" value="1"/>
</dbReference>
<dbReference type="HOGENOM" id="CLU_030571_2_0_5"/>
<proteinExistence type="predicted"/>
<dbReference type="KEGG" id="mes:Meso_3529"/>
<feature type="domain" description="Metallo-beta-lactamase" evidence="1">
    <location>
        <begin position="35"/>
        <end position="245"/>
    </location>
</feature>
<dbReference type="Gene3D" id="3.60.15.10">
    <property type="entry name" value="Ribonuclease Z/Hydroxyacylglutathione hydrolase-like"/>
    <property type="match status" value="1"/>
</dbReference>
<dbReference type="eggNOG" id="COG0491">
    <property type="taxonomic scope" value="Bacteria"/>
</dbReference>
<name>Q11CH5_CHESB</name>
<reference evidence="2" key="1">
    <citation type="submission" date="2006-06" db="EMBL/GenBank/DDBJ databases">
        <title>Complete sequence of chromosome of Chelativorans sp. BNC1.</title>
        <authorList>
            <consortium name="US DOE Joint Genome Institute"/>
            <person name="Copeland A."/>
            <person name="Lucas S."/>
            <person name="Lapidus A."/>
            <person name="Barry K."/>
            <person name="Detter J.C."/>
            <person name="Glavina del Rio T."/>
            <person name="Hammon N."/>
            <person name="Israni S."/>
            <person name="Dalin E."/>
            <person name="Tice H."/>
            <person name="Pitluck S."/>
            <person name="Chertkov O."/>
            <person name="Brettin T."/>
            <person name="Bruce D."/>
            <person name="Han C."/>
            <person name="Tapia R."/>
            <person name="Gilna P."/>
            <person name="Schmutz J."/>
            <person name="Larimer F."/>
            <person name="Land M."/>
            <person name="Hauser L."/>
            <person name="Kyrpides N."/>
            <person name="Mikhailova N."/>
            <person name="Richardson P."/>
        </authorList>
    </citation>
    <scope>NUCLEOTIDE SEQUENCE</scope>
    <source>
        <strain evidence="2">BNC1</strain>
    </source>
</reference>
<gene>
    <name evidence="2" type="ordered locus">Meso_3529</name>
</gene>
<sequence length="277" mass="29848">MPTQIQLERSDEAGAEVAGGLVEIRPDLAYRRLTMVNVLFFGEPSSKDWVLIDTGVAGSAGAIQESAAARFGDGKPPSAIVLTHGHFDHVGALQSLLHQWDIPVYAHPLEHPYLNGSRSYPSADPWVGGGLMALLSPLFPTSPIDVSANLRTLPDDGTIPGMPGWCWIHTPGHTQGHVSLWREEDSTIIAGDAVVTTGQESAYDIAVQSPAMHGPPRYFTPDWQDAWASVRKLAALEPELLVTGHGRAMAGTNMRAGLRRLADEFDSIAFPSDMRAV</sequence>
<dbReference type="EMBL" id="CP000390">
    <property type="protein sequence ID" value="ABG64900.1"/>
    <property type="molecule type" value="Genomic_DNA"/>
</dbReference>
<dbReference type="PANTHER" id="PTHR42951:SF17">
    <property type="entry name" value="METALLO-BETA-LACTAMASE DOMAIN-CONTAINING PROTEIN"/>
    <property type="match status" value="1"/>
</dbReference>
<protein>
    <submittedName>
        <fullName evidence="2">Beta-lactamase-like protein</fullName>
    </submittedName>
</protein>
<dbReference type="STRING" id="266779.Meso_3529"/>
<evidence type="ECO:0000259" key="1">
    <source>
        <dbReference type="SMART" id="SM00849"/>
    </source>
</evidence>
<organism evidence="2">
    <name type="scientific">Chelativorans sp. (strain BNC1)</name>
    <dbReference type="NCBI Taxonomy" id="266779"/>
    <lineage>
        <taxon>Bacteria</taxon>
        <taxon>Pseudomonadati</taxon>
        <taxon>Pseudomonadota</taxon>
        <taxon>Alphaproteobacteria</taxon>
        <taxon>Hyphomicrobiales</taxon>
        <taxon>Phyllobacteriaceae</taxon>
        <taxon>Chelativorans</taxon>
    </lineage>
</organism>
<dbReference type="SUPFAM" id="SSF56281">
    <property type="entry name" value="Metallo-hydrolase/oxidoreductase"/>
    <property type="match status" value="1"/>
</dbReference>
<dbReference type="Pfam" id="PF00753">
    <property type="entry name" value="Lactamase_B"/>
    <property type="match status" value="1"/>
</dbReference>